<dbReference type="EMBL" id="LAZR01003973">
    <property type="protein sequence ID" value="KKN12966.1"/>
    <property type="molecule type" value="Genomic_DNA"/>
</dbReference>
<accession>A0A0F9QIG9</accession>
<name>A0A0F9QIG9_9ZZZZ</name>
<reference evidence="2" key="1">
    <citation type="journal article" date="2015" name="Nature">
        <title>Complex archaea that bridge the gap between prokaryotes and eukaryotes.</title>
        <authorList>
            <person name="Spang A."/>
            <person name="Saw J.H."/>
            <person name="Jorgensen S.L."/>
            <person name="Zaremba-Niedzwiedzka K."/>
            <person name="Martijn J."/>
            <person name="Lind A.E."/>
            <person name="van Eijk R."/>
            <person name="Schleper C."/>
            <person name="Guy L."/>
            <person name="Ettema T.J."/>
        </authorList>
    </citation>
    <scope>NUCLEOTIDE SEQUENCE</scope>
</reference>
<organism evidence="2">
    <name type="scientific">marine sediment metagenome</name>
    <dbReference type="NCBI Taxonomy" id="412755"/>
    <lineage>
        <taxon>unclassified sequences</taxon>
        <taxon>metagenomes</taxon>
        <taxon>ecological metagenomes</taxon>
    </lineage>
</organism>
<evidence type="ECO:0000313" key="2">
    <source>
        <dbReference type="EMBL" id="KKN12966.1"/>
    </source>
</evidence>
<protein>
    <submittedName>
        <fullName evidence="2">Uncharacterized protein</fullName>
    </submittedName>
</protein>
<proteinExistence type="predicted"/>
<feature type="compositionally biased region" description="Basic residues" evidence="1">
    <location>
        <begin position="168"/>
        <end position="180"/>
    </location>
</feature>
<gene>
    <name evidence="2" type="ORF">LCGC14_1011190</name>
</gene>
<feature type="compositionally biased region" description="Basic and acidic residues" evidence="1">
    <location>
        <begin position="155"/>
        <end position="167"/>
    </location>
</feature>
<feature type="region of interest" description="Disordered" evidence="1">
    <location>
        <begin position="145"/>
        <end position="180"/>
    </location>
</feature>
<sequence length="180" mass="19690">MSTTKYGTREFTVDGELVVCDLDNDFLIDDIDDGMAKAPGRIAFFGQAYAASIEEEARVTAHYRHWKAKLGQAITEDDPKLAQTKVTQRIEATPDFLTHKEAQARALRNVESLRLIVEAFKAQASLLQSKGANARAALQVEGLSTKLDAGGGPATREEGAANTEKARAATRRTRQRAQDK</sequence>
<evidence type="ECO:0000256" key="1">
    <source>
        <dbReference type="SAM" id="MobiDB-lite"/>
    </source>
</evidence>
<dbReference type="AlphaFoldDB" id="A0A0F9QIG9"/>
<comment type="caution">
    <text evidence="2">The sequence shown here is derived from an EMBL/GenBank/DDBJ whole genome shotgun (WGS) entry which is preliminary data.</text>
</comment>